<dbReference type="EMBL" id="GEVI01014673">
    <property type="protein sequence ID" value="JAU17647.1"/>
    <property type="molecule type" value="Transcribed_RNA"/>
</dbReference>
<reference evidence="1" key="1">
    <citation type="submission" date="2016-07" db="EMBL/GenBank/DDBJ databases">
        <title>De novo transcriptome assembly of four accessions of the metal hyperaccumulator plant Noccaea caerulescens.</title>
        <authorList>
            <person name="Blande D."/>
            <person name="Halimaa P."/>
            <person name="Tervahauta A.I."/>
            <person name="Aarts M.G."/>
            <person name="Karenlampi S.O."/>
        </authorList>
    </citation>
    <scope>NUCLEOTIDE SEQUENCE</scope>
</reference>
<dbReference type="AlphaFoldDB" id="A0A1J3DEV8"/>
<proteinExistence type="predicted"/>
<gene>
    <name evidence="1" type="ORF">GA_TR18887_c1_g1_i1_g.60710</name>
</gene>
<dbReference type="PANTHER" id="PTHR46890">
    <property type="entry name" value="NON-LTR RETROLELEMENT REVERSE TRANSCRIPTASE-LIKE PROTEIN-RELATED"/>
    <property type="match status" value="1"/>
</dbReference>
<sequence>MVFHPSATEISKTLFKLNPNKSHGPDGLTSGFYKAAWDILGSEVTSSIHHFFRSSFLPASTNATILTLVPKFPGASKVSDYRPVACLNTLYKVVSRLLVARLRPILSFLILPITINVQTLNSHIYALLTTSLDSVQNVLQVLHEFGGQCAEIKFLCLRTLSGGM</sequence>
<accession>A0A1J3DEV8</accession>
<dbReference type="PANTHER" id="PTHR46890:SF48">
    <property type="entry name" value="RNA-DIRECTED DNA POLYMERASE"/>
    <property type="match status" value="1"/>
</dbReference>
<evidence type="ECO:0000313" key="1">
    <source>
        <dbReference type="EMBL" id="JAU17647.1"/>
    </source>
</evidence>
<organism evidence="1">
    <name type="scientific">Noccaea caerulescens</name>
    <name type="common">Alpine penny-cress</name>
    <name type="synonym">Thlaspi caerulescens</name>
    <dbReference type="NCBI Taxonomy" id="107243"/>
    <lineage>
        <taxon>Eukaryota</taxon>
        <taxon>Viridiplantae</taxon>
        <taxon>Streptophyta</taxon>
        <taxon>Embryophyta</taxon>
        <taxon>Tracheophyta</taxon>
        <taxon>Spermatophyta</taxon>
        <taxon>Magnoliopsida</taxon>
        <taxon>eudicotyledons</taxon>
        <taxon>Gunneridae</taxon>
        <taxon>Pentapetalae</taxon>
        <taxon>rosids</taxon>
        <taxon>malvids</taxon>
        <taxon>Brassicales</taxon>
        <taxon>Brassicaceae</taxon>
        <taxon>Coluteocarpeae</taxon>
        <taxon>Noccaea</taxon>
    </lineage>
</organism>
<name>A0A1J3DEV8_NOCCA</name>
<dbReference type="InterPro" id="IPR052343">
    <property type="entry name" value="Retrotransposon-Effector_Assoc"/>
</dbReference>
<protein>
    <recommendedName>
        <fullName evidence="2">Reverse transcriptase domain-containing protein</fullName>
    </recommendedName>
</protein>
<evidence type="ECO:0008006" key="2">
    <source>
        <dbReference type="Google" id="ProtNLM"/>
    </source>
</evidence>